<feature type="signal peptide" evidence="7">
    <location>
        <begin position="1"/>
        <end position="19"/>
    </location>
</feature>
<organism evidence="9 10">
    <name type="scientific">Dictyostelium purpureum</name>
    <name type="common">Slime mold</name>
    <dbReference type="NCBI Taxonomy" id="5786"/>
    <lineage>
        <taxon>Eukaryota</taxon>
        <taxon>Amoebozoa</taxon>
        <taxon>Evosea</taxon>
        <taxon>Eumycetozoa</taxon>
        <taxon>Dictyostelia</taxon>
        <taxon>Dictyosteliales</taxon>
        <taxon>Dictyosteliaceae</taxon>
        <taxon>Dictyostelium</taxon>
    </lineage>
</organism>
<dbReference type="GO" id="GO:0030154">
    <property type="term" value="P:cell differentiation"/>
    <property type="evidence" value="ECO:0007669"/>
    <property type="project" value="UniProtKB-KW"/>
</dbReference>
<dbReference type="Proteomes" id="UP000001064">
    <property type="component" value="Unassembled WGS sequence"/>
</dbReference>
<name>F0ZJ38_DICPU</name>
<dbReference type="KEGG" id="dpp:DICPUDRAFT_78284"/>
<accession>F0ZJ38</accession>
<dbReference type="GO" id="GO:0031012">
    <property type="term" value="C:extracellular matrix"/>
    <property type="evidence" value="ECO:0000318"/>
    <property type="project" value="GO_Central"/>
</dbReference>
<dbReference type="PANTHER" id="PTHR33239">
    <property type="entry name" value="CELLULOSE-BINDING DOMAIN-CONTAINING PROTEIN-RELATED"/>
    <property type="match status" value="1"/>
</dbReference>
<keyword evidence="10" id="KW-1185">Reference proteome</keyword>
<gene>
    <name evidence="9" type="ORF">DICPUDRAFT_78284</name>
</gene>
<dbReference type="EMBL" id="GL871039">
    <property type="protein sequence ID" value="EGC36060.1"/>
    <property type="molecule type" value="Genomic_DNA"/>
</dbReference>
<evidence type="ECO:0000256" key="5">
    <source>
        <dbReference type="ARBA" id="ARBA00022782"/>
    </source>
</evidence>
<dbReference type="AlphaFoldDB" id="F0ZJ38"/>
<dbReference type="GO" id="GO:0005576">
    <property type="term" value="C:extracellular region"/>
    <property type="evidence" value="ECO:0007669"/>
    <property type="project" value="UniProtKB-SubCell"/>
</dbReference>
<dbReference type="GeneID" id="10501367"/>
<keyword evidence="6" id="KW-0749">Sporulation</keyword>
<dbReference type="OrthoDB" id="19156at2759"/>
<evidence type="ECO:0000256" key="6">
    <source>
        <dbReference type="ARBA" id="ARBA00022969"/>
    </source>
</evidence>
<evidence type="ECO:0000313" key="9">
    <source>
        <dbReference type="EMBL" id="EGC36060.1"/>
    </source>
</evidence>
<feature type="chain" id="PRO_5003265164" description="Carbohydrate binding domain-containing protein" evidence="7">
    <location>
        <begin position="20"/>
        <end position="164"/>
    </location>
</feature>
<dbReference type="GO" id="GO:0030435">
    <property type="term" value="P:sporulation resulting in formation of a cellular spore"/>
    <property type="evidence" value="ECO:0007669"/>
    <property type="project" value="UniProtKB-KW"/>
</dbReference>
<feature type="domain" description="Carbohydrate binding" evidence="8">
    <location>
        <begin position="63"/>
        <end position="151"/>
    </location>
</feature>
<dbReference type="GO" id="GO:0030198">
    <property type="term" value="P:extracellular matrix organization"/>
    <property type="evidence" value="ECO:0000318"/>
    <property type="project" value="GO_Central"/>
</dbReference>
<dbReference type="GO" id="GO:0005201">
    <property type="term" value="F:extracellular matrix structural constituent"/>
    <property type="evidence" value="ECO:0000318"/>
    <property type="project" value="GO_Central"/>
</dbReference>
<evidence type="ECO:0000256" key="1">
    <source>
        <dbReference type="ARBA" id="ARBA00004613"/>
    </source>
</evidence>
<keyword evidence="2" id="KW-0217">Developmental protein</keyword>
<dbReference type="InterPro" id="IPR019028">
    <property type="entry name" value="CBM_49"/>
</dbReference>
<dbReference type="InParanoid" id="F0ZJ38"/>
<dbReference type="OMA" id="KCEVTLK"/>
<dbReference type="FunFam" id="2.60.40.290:FF:000002">
    <property type="entry name" value="Stalk-specific protein B"/>
    <property type="match status" value="1"/>
</dbReference>
<dbReference type="PANTHER" id="PTHR33239:SF1">
    <property type="entry name" value="CELLULOSE-BINDING DOMAIN-CONTAINING PROTEIN"/>
    <property type="match status" value="1"/>
</dbReference>
<dbReference type="RefSeq" id="XP_003287435.1">
    <property type="nucleotide sequence ID" value="XM_003287387.1"/>
</dbReference>
<reference evidence="10" key="1">
    <citation type="journal article" date="2011" name="Genome Biol.">
        <title>Comparative genomics of the social amoebae Dictyostelium discoideum and Dictyostelium purpureum.</title>
        <authorList>
            <consortium name="US DOE Joint Genome Institute (JGI-PGF)"/>
            <person name="Sucgang R."/>
            <person name="Kuo A."/>
            <person name="Tian X."/>
            <person name="Salerno W."/>
            <person name="Parikh A."/>
            <person name="Feasley C.L."/>
            <person name="Dalin E."/>
            <person name="Tu H."/>
            <person name="Huang E."/>
            <person name="Barry K."/>
            <person name="Lindquist E."/>
            <person name="Shapiro H."/>
            <person name="Bruce D."/>
            <person name="Schmutz J."/>
            <person name="Salamov A."/>
            <person name="Fey P."/>
            <person name="Gaudet P."/>
            <person name="Anjard C."/>
            <person name="Babu M.M."/>
            <person name="Basu S."/>
            <person name="Bushmanova Y."/>
            <person name="van der Wel H."/>
            <person name="Katoh-Kurasawa M."/>
            <person name="Dinh C."/>
            <person name="Coutinho P.M."/>
            <person name="Saito T."/>
            <person name="Elias M."/>
            <person name="Schaap P."/>
            <person name="Kay R.R."/>
            <person name="Henrissat B."/>
            <person name="Eichinger L."/>
            <person name="Rivero F."/>
            <person name="Putnam N.H."/>
            <person name="West C.M."/>
            <person name="Loomis W.F."/>
            <person name="Chisholm R.L."/>
            <person name="Shaulsky G."/>
            <person name="Strassmann J.E."/>
            <person name="Queller D.C."/>
            <person name="Kuspa A."/>
            <person name="Grigoriev I.V."/>
        </authorList>
    </citation>
    <scope>NUCLEOTIDE SEQUENCE [LARGE SCALE GENOMIC DNA]</scope>
    <source>
        <strain evidence="10">QSDP1</strain>
    </source>
</reference>
<protein>
    <recommendedName>
        <fullName evidence="8">Carbohydrate binding domain-containing protein</fullName>
    </recommendedName>
</protein>
<dbReference type="SMART" id="SM01063">
    <property type="entry name" value="CBM49"/>
    <property type="match status" value="1"/>
</dbReference>
<evidence type="ECO:0000256" key="7">
    <source>
        <dbReference type="SAM" id="SignalP"/>
    </source>
</evidence>
<keyword evidence="5" id="KW-0221">Differentiation</keyword>
<dbReference type="InterPro" id="IPR052879">
    <property type="entry name" value="Dd_Spore_Germination_Stalk"/>
</dbReference>
<comment type="subcellular location">
    <subcellularLocation>
        <location evidence="1">Secreted</location>
    </subcellularLocation>
</comment>
<evidence type="ECO:0000256" key="4">
    <source>
        <dbReference type="ARBA" id="ARBA00022729"/>
    </source>
</evidence>
<keyword evidence="3" id="KW-0964">Secreted</keyword>
<sequence>MKLLSIILGLLLIIAFVSAQDSTEETFAARPTYPCGSNSCDYGHVCRTHGNECGCVPHNKCEVTLKFKFIGSWVDGSCGKTYTQYDVIIQNGLNRNIKDIYIGSDYTLRLRDHNSIWNIVRLPNGVLTLPSYQQSINAGASYTFGFIIEGTQRPNLRILAVTFF</sequence>
<dbReference type="Pfam" id="PF09478">
    <property type="entry name" value="CBM49"/>
    <property type="match status" value="1"/>
</dbReference>
<evidence type="ECO:0000256" key="3">
    <source>
        <dbReference type="ARBA" id="ARBA00022525"/>
    </source>
</evidence>
<evidence type="ECO:0000259" key="8">
    <source>
        <dbReference type="SMART" id="SM01063"/>
    </source>
</evidence>
<proteinExistence type="predicted"/>
<dbReference type="VEuPathDB" id="AmoebaDB:DICPUDRAFT_78284"/>
<dbReference type="GO" id="GO:0030246">
    <property type="term" value="F:carbohydrate binding"/>
    <property type="evidence" value="ECO:0007669"/>
    <property type="project" value="InterPro"/>
</dbReference>
<dbReference type="eggNOG" id="ENOG502RHTW">
    <property type="taxonomic scope" value="Eukaryota"/>
</dbReference>
<evidence type="ECO:0000313" key="10">
    <source>
        <dbReference type="Proteomes" id="UP000001064"/>
    </source>
</evidence>
<keyword evidence="4 7" id="KW-0732">Signal</keyword>
<evidence type="ECO:0000256" key="2">
    <source>
        <dbReference type="ARBA" id="ARBA00022473"/>
    </source>
</evidence>